<dbReference type="InterPro" id="IPR002068">
    <property type="entry name" value="A-crystallin/Hsp20_dom"/>
</dbReference>
<keyword evidence="6" id="KW-1185">Reference proteome</keyword>
<reference evidence="5 6" key="1">
    <citation type="submission" date="2023-12" db="EMBL/GenBank/DDBJ databases">
        <title>Baltic Sea Cyanobacteria.</title>
        <authorList>
            <person name="Delbaje E."/>
            <person name="Fewer D.P."/>
            <person name="Shishido T.K."/>
        </authorList>
    </citation>
    <scope>NUCLEOTIDE SEQUENCE [LARGE SCALE GENOMIC DNA]</scope>
    <source>
        <strain evidence="5 6">UHCC 0139</strain>
    </source>
</reference>
<accession>A0ABU5RQ14</accession>
<dbReference type="InterPro" id="IPR008978">
    <property type="entry name" value="HSP20-like_chaperone"/>
</dbReference>
<evidence type="ECO:0000256" key="3">
    <source>
        <dbReference type="SAM" id="MobiDB-lite"/>
    </source>
</evidence>
<comment type="similarity">
    <text evidence="1 2">Belongs to the small heat shock protein (HSP20) family.</text>
</comment>
<dbReference type="EMBL" id="JAYGHX010000001">
    <property type="protein sequence ID" value="MEA5389847.1"/>
    <property type="molecule type" value="Genomic_DNA"/>
</dbReference>
<dbReference type="Proteomes" id="UP001304461">
    <property type="component" value="Unassembled WGS sequence"/>
</dbReference>
<dbReference type="Pfam" id="PF00011">
    <property type="entry name" value="HSP20"/>
    <property type="match status" value="1"/>
</dbReference>
<proteinExistence type="inferred from homology"/>
<dbReference type="SUPFAM" id="SSF49764">
    <property type="entry name" value="HSP20-like chaperones"/>
    <property type="match status" value="1"/>
</dbReference>
<feature type="domain" description="SHSP" evidence="4">
    <location>
        <begin position="19"/>
        <end position="153"/>
    </location>
</feature>
<gene>
    <name evidence="5" type="ORF">VB738_01105</name>
</gene>
<evidence type="ECO:0000313" key="6">
    <source>
        <dbReference type="Proteomes" id="UP001304461"/>
    </source>
</evidence>
<evidence type="ECO:0000313" key="5">
    <source>
        <dbReference type="EMBL" id="MEA5389847.1"/>
    </source>
</evidence>
<organism evidence="5 6">
    <name type="scientific">Cyanobium gracile UHCC 0139</name>
    <dbReference type="NCBI Taxonomy" id="3110308"/>
    <lineage>
        <taxon>Bacteria</taxon>
        <taxon>Bacillati</taxon>
        <taxon>Cyanobacteriota</taxon>
        <taxon>Cyanophyceae</taxon>
        <taxon>Synechococcales</taxon>
        <taxon>Prochlorococcaceae</taxon>
        <taxon>Cyanobium</taxon>
    </lineage>
</organism>
<evidence type="ECO:0000259" key="4">
    <source>
        <dbReference type="PROSITE" id="PS01031"/>
    </source>
</evidence>
<protein>
    <submittedName>
        <fullName evidence="5">Hsp20/alpha crystallin family protein</fullName>
    </submittedName>
</protein>
<dbReference type="CDD" id="cd06464">
    <property type="entry name" value="ACD_sHsps-like"/>
    <property type="match status" value="1"/>
</dbReference>
<dbReference type="RefSeq" id="WP_323303978.1">
    <property type="nucleotide sequence ID" value="NZ_JAYGHX010000001.1"/>
</dbReference>
<evidence type="ECO:0000256" key="1">
    <source>
        <dbReference type="PROSITE-ProRule" id="PRU00285"/>
    </source>
</evidence>
<dbReference type="Gene3D" id="2.60.40.790">
    <property type="match status" value="1"/>
</dbReference>
<dbReference type="InterPro" id="IPR031107">
    <property type="entry name" value="Small_HSP"/>
</dbReference>
<feature type="region of interest" description="Disordered" evidence="3">
    <location>
        <begin position="67"/>
        <end position="97"/>
    </location>
</feature>
<name>A0ABU5RQ14_9CYAN</name>
<evidence type="ECO:0000256" key="2">
    <source>
        <dbReference type="RuleBase" id="RU003616"/>
    </source>
</evidence>
<feature type="compositionally biased region" description="Low complexity" evidence="3">
    <location>
        <begin position="72"/>
        <end position="93"/>
    </location>
</feature>
<comment type="caution">
    <text evidence="5">The sequence shown here is derived from an EMBL/GenBank/DDBJ whole genome shotgun (WGS) entry which is preliminary data.</text>
</comment>
<dbReference type="PANTHER" id="PTHR11527">
    <property type="entry name" value="HEAT-SHOCK PROTEIN 20 FAMILY MEMBER"/>
    <property type="match status" value="1"/>
</dbReference>
<sequence>MRTLHPSPFDLFDRLEQQLQTAERVPAAEIHETEDSYTIALELPGVDRASIDVKATDRSLIISAERRCQPSATPTAAATATTPEGGNGETTAAEGRRRAPLLSEFRYGTWSRSFRFPGGIQRDALEAHYRDGLLTVTAPKAQSLTTVSVKVAD</sequence>
<dbReference type="PROSITE" id="PS01031">
    <property type="entry name" value="SHSP"/>
    <property type="match status" value="1"/>
</dbReference>